<feature type="region of interest" description="Disordered" evidence="2">
    <location>
        <begin position="1"/>
        <end position="126"/>
    </location>
</feature>
<dbReference type="OrthoDB" id="2985014at2759"/>
<dbReference type="Proteomes" id="UP000244803">
    <property type="component" value="Chromosome 1"/>
</dbReference>
<evidence type="ECO:0000256" key="1">
    <source>
        <dbReference type="SAM" id="Coils"/>
    </source>
</evidence>
<accession>A0A976M3V0</accession>
<evidence type="ECO:0000313" key="4">
    <source>
        <dbReference type="Proteomes" id="UP000244803"/>
    </source>
</evidence>
<evidence type="ECO:0000256" key="2">
    <source>
        <dbReference type="SAM" id="MobiDB-lite"/>
    </source>
</evidence>
<feature type="region of interest" description="Disordered" evidence="2">
    <location>
        <begin position="139"/>
        <end position="170"/>
    </location>
</feature>
<feature type="compositionally biased region" description="Basic and acidic residues" evidence="2">
    <location>
        <begin position="38"/>
        <end position="66"/>
    </location>
</feature>
<protein>
    <submittedName>
        <fullName evidence="3">Uncharacterized protein</fullName>
    </submittedName>
</protein>
<evidence type="ECO:0000313" key="3">
    <source>
        <dbReference type="EMBL" id="UKJ87870.2"/>
    </source>
</evidence>
<feature type="compositionally biased region" description="Basic and acidic residues" evidence="2">
    <location>
        <begin position="98"/>
        <end position="114"/>
    </location>
</feature>
<gene>
    <name evidence="3" type="ORF">MACJ_000310</name>
</gene>
<dbReference type="EMBL" id="CP056065">
    <property type="protein sequence ID" value="UKJ87870.2"/>
    <property type="molecule type" value="Genomic_DNA"/>
</dbReference>
<feature type="compositionally biased region" description="Basic and acidic residues" evidence="2">
    <location>
        <begin position="7"/>
        <end position="28"/>
    </location>
</feature>
<sequence length="375" mass="42492">MGSSLRDLMRREKESRKRISTETTDSNKNKIQKTSQSDNDRLMNDRKPTFSEPVDSKSEHKVHEPPKLPADFFDDPTQHTHTHTSSHAASVDNTSDNLEFKRPAPLNLKKDAEQKPQFNPVLLEDPGELDVLEETYELLEDAPEQSDIATNTDEPKNSVANDSHEEDKPRGIEVFDEASLVYEQLNTAYCSNFEFEHERILREAGIHDDGAVSSAFAGVESDEELEDAKGGSVITSSNFGSSNLSVSASENLPVGFFDDQNVDAKARGKLTAKEARERIKELSRKRSLYLNEAKYIQQKYLEGHREKLRMENDQVERTEALKQLQEKLVQIKGELVVDTSDLKVDPDRDGKVEQVLSQYADLDYDDLSWMSRSIV</sequence>
<feature type="coiled-coil region" evidence="1">
    <location>
        <begin position="265"/>
        <end position="321"/>
    </location>
</feature>
<keyword evidence="1" id="KW-0175">Coiled coil</keyword>
<reference evidence="3" key="1">
    <citation type="submission" date="2022-07" db="EMBL/GenBank/DDBJ databases">
        <title>Evaluation of T. orientalis genome assembly methods using nanopore sequencing and analysis of variation between genomes.</title>
        <authorList>
            <person name="Yam J."/>
            <person name="Micallef M.L."/>
            <person name="Liu M."/>
            <person name="Djordjevic S.P."/>
            <person name="Bogema D.R."/>
            <person name="Jenkins C."/>
        </authorList>
    </citation>
    <scope>NUCLEOTIDE SEQUENCE</scope>
    <source>
        <strain evidence="3">Fish Creek</strain>
    </source>
</reference>
<organism evidence="3 4">
    <name type="scientific">Theileria orientalis</name>
    <dbReference type="NCBI Taxonomy" id="68886"/>
    <lineage>
        <taxon>Eukaryota</taxon>
        <taxon>Sar</taxon>
        <taxon>Alveolata</taxon>
        <taxon>Apicomplexa</taxon>
        <taxon>Aconoidasida</taxon>
        <taxon>Piroplasmida</taxon>
        <taxon>Theileriidae</taxon>
        <taxon>Theileria</taxon>
    </lineage>
</organism>
<proteinExistence type="predicted"/>
<name>A0A976M3V0_THEOR</name>
<dbReference type="AlphaFoldDB" id="A0A976M3V0"/>